<evidence type="ECO:0000256" key="1">
    <source>
        <dbReference type="ARBA" id="ARBA00010062"/>
    </source>
</evidence>
<gene>
    <name evidence="5" type="ORF">DKM44_13935</name>
</gene>
<dbReference type="KEGG" id="dez:DKM44_13935"/>
<dbReference type="Proteomes" id="UP000245368">
    <property type="component" value="Chromosome"/>
</dbReference>
<evidence type="ECO:0000256" key="3">
    <source>
        <dbReference type="SAM" id="SignalP"/>
    </source>
</evidence>
<evidence type="ECO:0000256" key="2">
    <source>
        <dbReference type="ARBA" id="ARBA00022729"/>
    </source>
</evidence>
<dbReference type="InterPro" id="IPR028081">
    <property type="entry name" value="Leu-bd"/>
</dbReference>
<feature type="domain" description="Leucine-binding protein" evidence="4">
    <location>
        <begin position="20"/>
        <end position="373"/>
    </location>
</feature>
<feature type="signal peptide" evidence="3">
    <location>
        <begin position="1"/>
        <end position="19"/>
    </location>
</feature>
<keyword evidence="6" id="KW-1185">Reference proteome</keyword>
<accession>A0A2Z3JUH3</accession>
<protein>
    <submittedName>
        <fullName evidence="5">Branched-chain amino acid ABC transporter substrate-binding protein</fullName>
    </submittedName>
</protein>
<dbReference type="InterPro" id="IPR028082">
    <property type="entry name" value="Peripla_BP_I"/>
</dbReference>
<evidence type="ECO:0000259" key="4">
    <source>
        <dbReference type="Pfam" id="PF13458"/>
    </source>
</evidence>
<dbReference type="EMBL" id="CP029494">
    <property type="protein sequence ID" value="AWN24194.1"/>
    <property type="molecule type" value="Genomic_DNA"/>
</dbReference>
<evidence type="ECO:0000313" key="5">
    <source>
        <dbReference type="EMBL" id="AWN24194.1"/>
    </source>
</evidence>
<comment type="similarity">
    <text evidence="1">Belongs to the leucine-binding protein family.</text>
</comment>
<name>A0A2Z3JUH3_9DEIO</name>
<dbReference type="AlphaFoldDB" id="A0A2Z3JUH3"/>
<dbReference type="CDD" id="cd06333">
    <property type="entry name" value="PBP1_ABC_RPA1789-like"/>
    <property type="match status" value="1"/>
</dbReference>
<dbReference type="OrthoDB" id="9783240at2"/>
<organism evidence="5 6">
    <name type="scientific">Deinococcus irradiatisoli</name>
    <dbReference type="NCBI Taxonomy" id="2202254"/>
    <lineage>
        <taxon>Bacteria</taxon>
        <taxon>Thermotogati</taxon>
        <taxon>Deinococcota</taxon>
        <taxon>Deinococci</taxon>
        <taxon>Deinococcales</taxon>
        <taxon>Deinococcaceae</taxon>
        <taxon>Deinococcus</taxon>
    </lineage>
</organism>
<dbReference type="PANTHER" id="PTHR30483">
    <property type="entry name" value="LEUCINE-SPECIFIC-BINDING PROTEIN"/>
    <property type="match status" value="1"/>
</dbReference>
<dbReference type="Gene3D" id="3.40.50.2300">
    <property type="match status" value="2"/>
</dbReference>
<dbReference type="RefSeq" id="WP_109827920.1">
    <property type="nucleotide sequence ID" value="NZ_CP029494.1"/>
</dbReference>
<dbReference type="InterPro" id="IPR051010">
    <property type="entry name" value="BCAA_transport"/>
</dbReference>
<evidence type="ECO:0000313" key="6">
    <source>
        <dbReference type="Proteomes" id="UP000245368"/>
    </source>
</evidence>
<dbReference type="Pfam" id="PF13458">
    <property type="entry name" value="Peripla_BP_6"/>
    <property type="match status" value="1"/>
</dbReference>
<dbReference type="SUPFAM" id="SSF53822">
    <property type="entry name" value="Periplasmic binding protein-like I"/>
    <property type="match status" value="1"/>
</dbReference>
<feature type="chain" id="PRO_5016413904" evidence="3">
    <location>
        <begin position="20"/>
        <end position="379"/>
    </location>
</feature>
<dbReference type="PANTHER" id="PTHR30483:SF38">
    <property type="entry name" value="BLR7848 PROTEIN"/>
    <property type="match status" value="1"/>
</dbReference>
<keyword evidence="2 3" id="KW-0732">Signal</keyword>
<reference evidence="5 6" key="1">
    <citation type="submission" date="2018-05" db="EMBL/GenBank/DDBJ databases">
        <title>Complete Genome Sequence of Deinococcus sp. strain 17bor-2.</title>
        <authorList>
            <person name="Srinivasan S."/>
        </authorList>
    </citation>
    <scope>NUCLEOTIDE SEQUENCE [LARGE SCALE GENOMIC DNA]</scope>
    <source>
        <strain evidence="5 6">17bor-2</strain>
    </source>
</reference>
<proteinExistence type="inferred from homology"/>
<sequence length="379" mass="40005">MSRTLLLSLTALLLSSASAEIRIGVVVSATGPAASLGIPEKNTVALLPKKIAGQDITYIILDDASDTTTAVTDTRKLIQDSKVDLILGTTTTPASLAMIDVVAQAKVPMISLAASEGIIKPVDDKKRWVFKTPQTDAIMAAAIVDHMAKTGIKTVGYIGFNDAYGEGWFAELEKNAAAKGIKVVASERYNRTDTSVTAQALKVAAAKPDAVLIGASGVPGVLPQKALRDRGYAGKIYQTHGVANPDFLRVGGKDVEGAILPAGPVLVADQLPASNLSKKVGMNYVNQYEAMYGKDSVSTFGAHIYDAGLILQKAIPQALRKAKPGTPEFREALRTAIEGTRNVIGAHGSFNMSPTDHLGLDNRSRVMVVVDGGTWKLLK</sequence>